<dbReference type="GO" id="GO:0005886">
    <property type="term" value="C:plasma membrane"/>
    <property type="evidence" value="ECO:0007669"/>
    <property type="project" value="TreeGrafter"/>
</dbReference>
<dbReference type="PANTHER" id="PTHR30441:SF8">
    <property type="entry name" value="DUF748 DOMAIN-CONTAINING PROTEIN"/>
    <property type="match status" value="1"/>
</dbReference>
<evidence type="ECO:0000313" key="3">
    <source>
        <dbReference type="Proteomes" id="UP000244223"/>
    </source>
</evidence>
<dbReference type="OrthoDB" id="3034030at2"/>
<feature type="chain" id="PRO_5015482257" evidence="1">
    <location>
        <begin position="26"/>
        <end position="580"/>
    </location>
</feature>
<feature type="signal peptide" evidence="1">
    <location>
        <begin position="1"/>
        <end position="25"/>
    </location>
</feature>
<keyword evidence="1" id="KW-0732">Signal</keyword>
<reference evidence="2 3" key="1">
    <citation type="submission" date="2018-04" db="EMBL/GenBank/DDBJ databases">
        <title>Genomic Encyclopedia of Archaeal and Bacterial Type Strains, Phase II (KMG-II): from individual species to whole genera.</title>
        <authorList>
            <person name="Goeker M."/>
        </authorList>
    </citation>
    <scope>NUCLEOTIDE SEQUENCE [LARGE SCALE GENOMIC DNA]</scope>
    <source>
        <strain evidence="2 3">DSM 5822</strain>
    </source>
</reference>
<keyword evidence="3" id="KW-1185">Reference proteome</keyword>
<dbReference type="Proteomes" id="UP000244223">
    <property type="component" value="Unassembled WGS sequence"/>
</dbReference>
<evidence type="ECO:0000313" key="2">
    <source>
        <dbReference type="EMBL" id="PTQ89063.1"/>
    </source>
</evidence>
<dbReference type="GO" id="GO:0090313">
    <property type="term" value="P:regulation of protein targeting to membrane"/>
    <property type="evidence" value="ECO:0007669"/>
    <property type="project" value="TreeGrafter"/>
</dbReference>
<dbReference type="AlphaFoldDB" id="A0A2T5IYJ7"/>
<name>A0A2T5IYJ7_9GAMM</name>
<comment type="caution">
    <text evidence="2">The sequence shown here is derived from an EMBL/GenBank/DDBJ whole genome shotgun (WGS) entry which is preliminary data.</text>
</comment>
<accession>A0A2T5IYJ7</accession>
<protein>
    <submittedName>
        <fullName evidence="2">Uncharacterized protein DUF748</fullName>
    </submittedName>
</protein>
<evidence type="ECO:0000256" key="1">
    <source>
        <dbReference type="SAM" id="SignalP"/>
    </source>
</evidence>
<dbReference type="InterPro" id="IPR052894">
    <property type="entry name" value="AsmA-related"/>
</dbReference>
<proteinExistence type="predicted"/>
<dbReference type="RefSeq" id="WP_107865976.1">
    <property type="nucleotide sequence ID" value="NZ_QAON01000009.1"/>
</dbReference>
<dbReference type="EMBL" id="QAON01000009">
    <property type="protein sequence ID" value="PTQ89063.1"/>
    <property type="molecule type" value="Genomic_DNA"/>
</dbReference>
<sequence length="580" mass="63834">MMGYRLTRRPHLALIALSLWLIPCAAESVDESAARKAGEAAVKSVIPRKIDYHKLKFSLVPFGVKVKEITLSENERFANHPLRTWPFFARAQDVSLTADLLPLFIGRISVNDLAIQHFQANILVDKDYSLNIGDLLQQKRGPLMNWLRIKNFHATDGSINIVDATAAQGAAKLSFDNIDARFTGFAVKEKFNMDISLRTPQATQSNVSLRGMAGPLNSVKSNQMPIDGVLTVNDAPILPFLAYAPKNLTAYPVSGVASMKLQLKGNTWDGMSSQGGIQFENMVLAAPDGKQRGKAFSMGLDIGHNVFSLKRNSLDINNMAMTIHGNKMTVNGVVRGIPKQPVMDINLRANGLEPTKMEEVYPFVRAYLPKNLSYSGTTNLNIDAQGDTNNLTATGLLDSSALGVLLPEVFEKKQGSKLKVDFSAKLVPSQFTIKASAKVQGEDIKMLNARLFKDGLRAVLANRLTTKQLDNVFKTTEQLAISTVEGVMNYENNYIRLDNMQLKQLTDNQGIVADATVTGSLAVNSLLVRWDVNARLSKERSQQLVKIAPNLATLTDNEGRIPFAFKVEGYLDKELVVSLR</sequence>
<dbReference type="PANTHER" id="PTHR30441">
    <property type="entry name" value="DUF748 DOMAIN-CONTAINING PROTEIN"/>
    <property type="match status" value="1"/>
</dbReference>
<gene>
    <name evidence="2" type="ORF">C8N29_10984</name>
</gene>
<organism evidence="2 3">
    <name type="scientific">Agitococcus lubricus</name>
    <dbReference type="NCBI Taxonomy" id="1077255"/>
    <lineage>
        <taxon>Bacteria</taxon>
        <taxon>Pseudomonadati</taxon>
        <taxon>Pseudomonadota</taxon>
        <taxon>Gammaproteobacteria</taxon>
        <taxon>Moraxellales</taxon>
        <taxon>Moraxellaceae</taxon>
        <taxon>Agitococcus</taxon>
    </lineage>
</organism>